<feature type="region of interest" description="Disordered" evidence="23">
    <location>
        <begin position="53"/>
        <end position="95"/>
    </location>
</feature>
<keyword evidence="12" id="KW-0007">Acetylation</keyword>
<feature type="region of interest" description="Disordered" evidence="23">
    <location>
        <begin position="153"/>
        <end position="177"/>
    </location>
</feature>
<dbReference type="InterPro" id="IPR023395">
    <property type="entry name" value="MCP_dom_sf"/>
</dbReference>
<dbReference type="InterPro" id="IPR018108">
    <property type="entry name" value="MCP_transmembrane"/>
</dbReference>
<keyword evidence="9" id="KW-0999">Mitochondrion inner membrane</keyword>
<feature type="repeat" description="Solcar" evidence="22">
    <location>
        <begin position="430"/>
        <end position="514"/>
    </location>
</feature>
<evidence type="ECO:0000256" key="2">
    <source>
        <dbReference type="ARBA" id="ARBA00006375"/>
    </source>
</evidence>
<keyword evidence="15 22" id="KW-0472">Membrane</keyword>
<evidence type="ECO:0000256" key="4">
    <source>
        <dbReference type="ARBA" id="ARBA00022448"/>
    </source>
</evidence>
<evidence type="ECO:0000256" key="6">
    <source>
        <dbReference type="ARBA" id="ARBA00022553"/>
    </source>
</evidence>
<dbReference type="GO" id="GO:0005315">
    <property type="term" value="F:phosphate transmembrane transporter activity"/>
    <property type="evidence" value="ECO:0007669"/>
    <property type="project" value="InterPro"/>
</dbReference>
<evidence type="ECO:0000256" key="24">
    <source>
        <dbReference type="SAM" id="Phobius"/>
    </source>
</evidence>
<feature type="compositionally biased region" description="Polar residues" evidence="23">
    <location>
        <begin position="157"/>
        <end position="168"/>
    </location>
</feature>
<evidence type="ECO:0000256" key="3">
    <source>
        <dbReference type="ARBA" id="ARBA00007744"/>
    </source>
</evidence>
<dbReference type="PROSITE" id="PS50955">
    <property type="entry name" value="LEM_LIKE"/>
    <property type="match status" value="1"/>
</dbReference>
<dbReference type="Gene3D" id="1.50.40.10">
    <property type="entry name" value="Mitochondrial carrier domain"/>
    <property type="match status" value="1"/>
</dbReference>
<dbReference type="PANTHER" id="PTHR45671">
    <property type="entry name" value="SOLUTE CARRIER FAMILY 25 (MITOCHONDRIAL CARRIER PHOSPHATE CARRIER), MEMBER 3, LIKE-RELATED-RELATED"/>
    <property type="match status" value="1"/>
</dbReference>
<feature type="repeat" description="Solcar" evidence="22">
    <location>
        <begin position="527"/>
        <end position="611"/>
    </location>
</feature>
<feature type="repeat" description="Solcar" evidence="22">
    <location>
        <begin position="628"/>
        <end position="706"/>
    </location>
</feature>
<keyword evidence="10" id="KW-0809">Transit peptide</keyword>
<keyword evidence="6" id="KW-0597">Phosphoprotein</keyword>
<evidence type="ECO:0000256" key="12">
    <source>
        <dbReference type="ARBA" id="ARBA00022990"/>
    </source>
</evidence>
<comment type="caution">
    <text evidence="27">The sequence shown here is derived from an EMBL/GenBank/DDBJ whole genome shotgun (WGS) entry which is preliminary data.</text>
</comment>
<proteinExistence type="inferred from homology"/>
<dbReference type="EMBL" id="JAGTTL010000009">
    <property type="protein sequence ID" value="KAK6317823.1"/>
    <property type="molecule type" value="Genomic_DNA"/>
</dbReference>
<feature type="transmembrane region" description="Helical" evidence="24">
    <location>
        <begin position="299"/>
        <end position="321"/>
    </location>
</feature>
<keyword evidence="5" id="KW-0488">Methylation</keyword>
<feature type="transmembrane region" description="Helical" evidence="24">
    <location>
        <begin position="682"/>
        <end position="700"/>
    </location>
</feature>
<dbReference type="InterPro" id="IPR003887">
    <property type="entry name" value="LEM_dom"/>
</dbReference>
<keyword evidence="7 22" id="KW-0812">Transmembrane</keyword>
<comment type="catalytic activity">
    <reaction evidence="21">
        <text>phosphate(in) + H(+)(in) = phosphate(out) + H(+)(out)</text>
        <dbReference type="Rhea" id="RHEA:29939"/>
        <dbReference type="ChEBI" id="CHEBI:15378"/>
        <dbReference type="ChEBI" id="CHEBI:43474"/>
    </reaction>
    <physiologicalReaction direction="right-to-left" evidence="21">
        <dbReference type="Rhea" id="RHEA:29941"/>
    </physiologicalReaction>
</comment>
<dbReference type="SMART" id="SM01261">
    <property type="entry name" value="Thymopoietin"/>
    <property type="match status" value="1"/>
</dbReference>
<evidence type="ECO:0000256" key="15">
    <source>
        <dbReference type="ARBA" id="ARBA00023136"/>
    </source>
</evidence>
<evidence type="ECO:0000256" key="7">
    <source>
        <dbReference type="ARBA" id="ARBA00022692"/>
    </source>
</evidence>
<evidence type="ECO:0000256" key="5">
    <source>
        <dbReference type="ARBA" id="ARBA00022481"/>
    </source>
</evidence>
<comment type="subunit">
    <text evidence="16">Interacts with PPIF; the interaction is impaired by CsA.</text>
</comment>
<reference evidence="27 28" key="1">
    <citation type="submission" date="2021-04" db="EMBL/GenBank/DDBJ databases">
        <authorList>
            <person name="De Guttry C."/>
            <person name="Zahm M."/>
            <person name="Klopp C."/>
            <person name="Cabau C."/>
            <person name="Louis A."/>
            <person name="Berthelot C."/>
            <person name="Parey E."/>
            <person name="Roest Crollius H."/>
            <person name="Montfort J."/>
            <person name="Robinson-Rechavi M."/>
            <person name="Bucao C."/>
            <person name="Bouchez O."/>
            <person name="Gislard M."/>
            <person name="Lluch J."/>
            <person name="Milhes M."/>
            <person name="Lampietro C."/>
            <person name="Lopez Roques C."/>
            <person name="Donnadieu C."/>
            <person name="Braasch I."/>
            <person name="Desvignes T."/>
            <person name="Postlethwait J."/>
            <person name="Bobe J."/>
            <person name="Wedekind C."/>
            <person name="Guiguen Y."/>
        </authorList>
    </citation>
    <scope>NUCLEOTIDE SEQUENCE [LARGE SCALE GENOMIC DNA]</scope>
    <source>
        <strain evidence="27">Cs_M1</strain>
        <tissue evidence="27">Blood</tissue>
    </source>
</reference>
<dbReference type="GO" id="GO:0003677">
    <property type="term" value="F:DNA binding"/>
    <property type="evidence" value="ECO:0007669"/>
    <property type="project" value="UniProtKB-KW"/>
</dbReference>
<evidence type="ECO:0000256" key="1">
    <source>
        <dbReference type="ARBA" id="ARBA00004448"/>
    </source>
</evidence>
<protein>
    <recommendedName>
        <fullName evidence="17">Solute carrier family 25 member 3</fullName>
    </recommendedName>
    <alternativeName>
        <fullName evidence="19">Phosphate carrier protein, mitochondrial</fullName>
    </alternativeName>
    <alternativeName>
        <fullName evidence="18">Phosphate transport protein</fullName>
    </alternativeName>
</protein>
<keyword evidence="28" id="KW-1185">Reference proteome</keyword>
<evidence type="ECO:0000256" key="11">
    <source>
        <dbReference type="ARBA" id="ARBA00022989"/>
    </source>
</evidence>
<dbReference type="CDD" id="cd12940">
    <property type="entry name" value="LEM_LAP2_LEMD1"/>
    <property type="match status" value="1"/>
</dbReference>
<dbReference type="PROSITE" id="PS50954">
    <property type="entry name" value="LEM"/>
    <property type="match status" value="1"/>
</dbReference>
<evidence type="ECO:0000256" key="9">
    <source>
        <dbReference type="ARBA" id="ARBA00022792"/>
    </source>
</evidence>
<evidence type="ECO:0000256" key="10">
    <source>
        <dbReference type="ARBA" id="ARBA00022946"/>
    </source>
</evidence>
<evidence type="ECO:0000259" key="25">
    <source>
        <dbReference type="PROSITE" id="PS50954"/>
    </source>
</evidence>
<gene>
    <name evidence="27" type="ORF">J4Q44_G00111140</name>
</gene>
<comment type="subcellular location">
    <subcellularLocation>
        <location evidence="1">Mitochondrion inner membrane</location>
        <topology evidence="1">Multi-pass membrane protein</topology>
    </subcellularLocation>
</comment>
<accession>A0AAN8R0F4</accession>
<dbReference type="AlphaFoldDB" id="A0AAN8R0F4"/>
<keyword evidence="14" id="KW-0496">Mitochondrion</keyword>
<dbReference type="InterPro" id="IPR044677">
    <property type="entry name" value="SLC25A3/Pic2/Mir1-like"/>
</dbReference>
<evidence type="ECO:0000256" key="8">
    <source>
        <dbReference type="ARBA" id="ARBA00022737"/>
    </source>
</evidence>
<dbReference type="Pfam" id="PF03020">
    <property type="entry name" value="LEM"/>
    <property type="match status" value="1"/>
</dbReference>
<evidence type="ECO:0000256" key="19">
    <source>
        <dbReference type="ARBA" id="ARBA00035382"/>
    </source>
</evidence>
<organism evidence="27 28">
    <name type="scientific">Coregonus suidteri</name>
    <dbReference type="NCBI Taxonomy" id="861788"/>
    <lineage>
        <taxon>Eukaryota</taxon>
        <taxon>Metazoa</taxon>
        <taxon>Chordata</taxon>
        <taxon>Craniata</taxon>
        <taxon>Vertebrata</taxon>
        <taxon>Euteleostomi</taxon>
        <taxon>Actinopterygii</taxon>
        <taxon>Neopterygii</taxon>
        <taxon>Teleostei</taxon>
        <taxon>Protacanthopterygii</taxon>
        <taxon>Salmoniformes</taxon>
        <taxon>Salmonidae</taxon>
        <taxon>Coregoninae</taxon>
        <taxon>Coregonus</taxon>
    </lineage>
</organism>
<dbReference type="FunFam" id="1.10.720.40:FF:000001">
    <property type="entry name" value="LEM domain containing 2, isoform CRA_a"/>
    <property type="match status" value="2"/>
</dbReference>
<feature type="domain" description="LEM" evidence="25">
    <location>
        <begin position="91"/>
        <end position="135"/>
    </location>
</feature>
<dbReference type="SMART" id="SM00540">
    <property type="entry name" value="LEM"/>
    <property type="match status" value="1"/>
</dbReference>
<evidence type="ECO:0000256" key="20">
    <source>
        <dbReference type="ARBA" id="ARBA00045773"/>
    </source>
</evidence>
<dbReference type="PANTHER" id="PTHR45671:SF10">
    <property type="entry name" value="SOLUTE CARRIER FAMILY 25 MEMBER 3"/>
    <property type="match status" value="1"/>
</dbReference>
<keyword evidence="4" id="KW-0813">Transport</keyword>
<evidence type="ECO:0000256" key="21">
    <source>
        <dbReference type="ARBA" id="ARBA00049011"/>
    </source>
</evidence>
<dbReference type="Pfam" id="PF08198">
    <property type="entry name" value="Thymopoietin"/>
    <property type="match status" value="1"/>
</dbReference>
<dbReference type="Pfam" id="PF00153">
    <property type="entry name" value="Mito_carr"/>
    <property type="match status" value="3"/>
</dbReference>
<dbReference type="InterPro" id="IPR013146">
    <property type="entry name" value="LEM-like_dom"/>
</dbReference>
<dbReference type="SUPFAM" id="SSF63451">
    <property type="entry name" value="LEM domain"/>
    <property type="match status" value="2"/>
</dbReference>
<evidence type="ECO:0000256" key="17">
    <source>
        <dbReference type="ARBA" id="ARBA00024242"/>
    </source>
</evidence>
<keyword evidence="13" id="KW-0238">DNA-binding</keyword>
<dbReference type="GO" id="GO:1990547">
    <property type="term" value="P:mitochondrial phosphate ion transmembrane transport"/>
    <property type="evidence" value="ECO:0007669"/>
    <property type="project" value="InterPro"/>
</dbReference>
<dbReference type="Gene3D" id="1.10.720.40">
    <property type="match status" value="2"/>
</dbReference>
<keyword evidence="8" id="KW-0677">Repeat</keyword>
<evidence type="ECO:0000259" key="26">
    <source>
        <dbReference type="PROSITE" id="PS50955"/>
    </source>
</evidence>
<evidence type="ECO:0000313" key="28">
    <source>
        <dbReference type="Proteomes" id="UP001356427"/>
    </source>
</evidence>
<dbReference type="Proteomes" id="UP001356427">
    <property type="component" value="Unassembled WGS sequence"/>
</dbReference>
<sequence>MAEFLEDPSVLTKDKLKSELTANNVLLPSSEQKKDVYVQLYLKNLTVLNKKCPPSVDTFSSDEELPAPVVSNKSRSGRKATRKTDKPRSEEVEVTDLTDASLKDELLKHGVNAGPIVGSNRKLYEKKLQKLLDTPTAETTSSPPETARVTAAAKADGNQNGNTHSGQYSDKEEDEIATAPEPEAVPVVEQPVRIGGKTPVTVRNSSRWSSKLQVVEVNLATGDQTPKKTRENVEEILANEILSPTGISASCRRPIRGAAGRPVKPSDYWLNESLLERSIYTESYSECSSLGSNAPARPGFLSVLLKLMVLITVAGSIYFAIQHLDADQVQSFKGLLTDAKGLLNSAKGHLCSTVDKVVDAVVDNVIVPLGIGGGSSQSAGAESGARRCSLYKKAEEPSQSLAAEHGPSKRTLAAAAVADSDVSCEFGSKKYYALCGFGGILSCGITHTAVVPLDLVKCRLQVDPDKYKSIFKGFSITIKEDGMRGLAKGWAPTFIGYSMQGLCKFGFYEVFKITYSDMIGEENTYLWRTSLYLAASASAEFFADIALAPMEACKVRIQTQPGYANNLRQCAPKMFAEEGLWAFYKGVVPLWMRQIPYTMMKFACFERTVELLYKHVVPKPRAECSKGEQLVVTFTAGYIAGVFCAIVSHPADSVVSVLNKESGSTAIGVLKKLGPKGVWKGLVARIIMIGTLTALQWFIYDSVKVYFRLPRPPPPEMPESLKKKLGITE</sequence>
<dbReference type="SUPFAM" id="SSF103506">
    <property type="entry name" value="Mitochondrial carrier"/>
    <property type="match status" value="1"/>
</dbReference>
<dbReference type="GO" id="GO:0005743">
    <property type="term" value="C:mitochondrial inner membrane"/>
    <property type="evidence" value="ECO:0007669"/>
    <property type="project" value="UniProtKB-SubCell"/>
</dbReference>
<feature type="domain" description="LEM-like" evidence="26">
    <location>
        <begin position="5"/>
        <end position="48"/>
    </location>
</feature>
<evidence type="ECO:0000256" key="14">
    <source>
        <dbReference type="ARBA" id="ARBA00023128"/>
    </source>
</evidence>
<dbReference type="GO" id="GO:0005635">
    <property type="term" value="C:nuclear envelope"/>
    <property type="evidence" value="ECO:0007669"/>
    <property type="project" value="UniProtKB-ARBA"/>
</dbReference>
<dbReference type="PROSITE" id="PS50920">
    <property type="entry name" value="SOLCAR"/>
    <property type="match status" value="3"/>
</dbReference>
<name>A0AAN8R0F4_9TELE</name>
<dbReference type="CDD" id="cd12935">
    <property type="entry name" value="LEM_like"/>
    <property type="match status" value="1"/>
</dbReference>
<evidence type="ECO:0000313" key="27">
    <source>
        <dbReference type="EMBL" id="KAK6317823.1"/>
    </source>
</evidence>
<comment type="similarity">
    <text evidence="3">Belongs to the LEM family.</text>
</comment>
<evidence type="ECO:0000256" key="23">
    <source>
        <dbReference type="SAM" id="MobiDB-lite"/>
    </source>
</evidence>
<dbReference type="InterPro" id="IPR011015">
    <property type="entry name" value="LEM/LEM-like_dom_sf"/>
</dbReference>
<evidence type="ECO:0000256" key="18">
    <source>
        <dbReference type="ARBA" id="ARBA00031327"/>
    </source>
</evidence>
<evidence type="ECO:0000256" key="16">
    <source>
        <dbReference type="ARBA" id="ARBA00024212"/>
    </source>
</evidence>
<evidence type="ECO:0000256" key="22">
    <source>
        <dbReference type="PROSITE-ProRule" id="PRU00282"/>
    </source>
</evidence>
<feature type="compositionally biased region" description="Basic and acidic residues" evidence="23">
    <location>
        <begin position="82"/>
        <end position="91"/>
    </location>
</feature>
<evidence type="ECO:0000256" key="13">
    <source>
        <dbReference type="ARBA" id="ARBA00023125"/>
    </source>
</evidence>
<comment type="similarity">
    <text evidence="2">Belongs to the mitochondrial carrier (TC 2.A.29) family.</text>
</comment>
<comment type="function">
    <text evidence="20">Inorganic ion transporter that transports phosphate or copper ions across the mitochondrial inner membrane into the matrix compartment. Mediates proton-coupled symport of phosphate ions necessary for mitochondrial oxidative phosphorylation of ADP to ATP. Transports copper ions probably in the form of anionic copper(I) complexes to maintain mitochondrial matrix copper pool and to supply copper for cytochrome C oxidase complex assembly. May also play a role in regulation of the mitochondrial permeability transition pore (mPTP).</text>
</comment>
<keyword evidence="11 24" id="KW-1133">Transmembrane helix</keyword>
<dbReference type="FunFam" id="1.50.40.10:FF:000005">
    <property type="entry name" value="Mitochondrial phosphate carrier protein 2"/>
    <property type="match status" value="1"/>
</dbReference>